<dbReference type="InterPro" id="IPR022634">
    <property type="entry name" value="DNA_polIII_beta_N"/>
</dbReference>
<dbReference type="InterPro" id="IPR022637">
    <property type="entry name" value="DNA_polIII_beta_cen"/>
</dbReference>
<evidence type="ECO:0000259" key="13">
    <source>
        <dbReference type="Pfam" id="PF02768"/>
    </source>
</evidence>
<evidence type="ECO:0000256" key="9">
    <source>
        <dbReference type="ARBA" id="ARBA00023125"/>
    </source>
</evidence>
<name>A0ABU8HGH3_9BACI</name>
<evidence type="ECO:0000313" key="14">
    <source>
        <dbReference type="EMBL" id="MEI5908224.1"/>
    </source>
</evidence>
<evidence type="ECO:0000256" key="10">
    <source>
        <dbReference type="PIRNR" id="PIRNR000804"/>
    </source>
</evidence>
<evidence type="ECO:0000259" key="11">
    <source>
        <dbReference type="Pfam" id="PF00712"/>
    </source>
</evidence>
<dbReference type="InterPro" id="IPR022635">
    <property type="entry name" value="DNA_polIII_beta_C"/>
</dbReference>
<dbReference type="Pfam" id="PF02768">
    <property type="entry name" value="DNA_pol3_beta_3"/>
    <property type="match status" value="1"/>
</dbReference>
<dbReference type="EMBL" id="JBBAXC010000011">
    <property type="protein sequence ID" value="MEI5908224.1"/>
    <property type="molecule type" value="Genomic_DNA"/>
</dbReference>
<evidence type="ECO:0000256" key="5">
    <source>
        <dbReference type="ARBA" id="ARBA00022679"/>
    </source>
</evidence>
<keyword evidence="9" id="KW-0238">DNA-binding</keyword>
<keyword evidence="6 10" id="KW-0548">Nucleotidyltransferase</keyword>
<dbReference type="InterPro" id="IPR046938">
    <property type="entry name" value="DNA_clamp_sf"/>
</dbReference>
<evidence type="ECO:0000256" key="3">
    <source>
        <dbReference type="ARBA" id="ARBA00021035"/>
    </source>
</evidence>
<dbReference type="Proteomes" id="UP001312865">
    <property type="component" value="Unassembled WGS sequence"/>
</dbReference>
<dbReference type="PANTHER" id="PTHR30478:SF0">
    <property type="entry name" value="BETA SLIDING CLAMP"/>
    <property type="match status" value="1"/>
</dbReference>
<protein>
    <recommendedName>
        <fullName evidence="3 10">Beta sliding clamp</fullName>
    </recommendedName>
</protein>
<evidence type="ECO:0000256" key="6">
    <source>
        <dbReference type="ARBA" id="ARBA00022695"/>
    </source>
</evidence>
<organism evidence="14 15">
    <name type="scientific">Bacillus spongiae</name>
    <dbReference type="NCBI Taxonomy" id="2683610"/>
    <lineage>
        <taxon>Bacteria</taxon>
        <taxon>Bacillati</taxon>
        <taxon>Bacillota</taxon>
        <taxon>Bacilli</taxon>
        <taxon>Bacillales</taxon>
        <taxon>Bacillaceae</taxon>
        <taxon>Bacillus</taxon>
    </lineage>
</organism>
<comment type="subunit">
    <text evidence="10">Forms a ring-shaped head-to-tail homodimer around DNA.</text>
</comment>
<evidence type="ECO:0000256" key="2">
    <source>
        <dbReference type="ARBA" id="ARBA00010752"/>
    </source>
</evidence>
<keyword evidence="5 10" id="KW-0808">Transferase</keyword>
<dbReference type="PIRSF" id="PIRSF000804">
    <property type="entry name" value="DNA_pol_III_b"/>
    <property type="match status" value="1"/>
</dbReference>
<dbReference type="Gene3D" id="3.70.10.10">
    <property type="match status" value="1"/>
</dbReference>
<dbReference type="SMART" id="SM00480">
    <property type="entry name" value="POL3Bc"/>
    <property type="match status" value="1"/>
</dbReference>
<feature type="domain" description="DNA polymerase III beta sliding clamp C-terminal" evidence="13">
    <location>
        <begin position="255"/>
        <end position="376"/>
    </location>
</feature>
<dbReference type="PANTHER" id="PTHR30478">
    <property type="entry name" value="DNA POLYMERASE III SUBUNIT BETA"/>
    <property type="match status" value="1"/>
</dbReference>
<dbReference type="CDD" id="cd00140">
    <property type="entry name" value="beta_clamp"/>
    <property type="match status" value="1"/>
</dbReference>
<evidence type="ECO:0000256" key="4">
    <source>
        <dbReference type="ARBA" id="ARBA00022490"/>
    </source>
</evidence>
<comment type="similarity">
    <text evidence="2 10">Belongs to the beta sliding clamp family.</text>
</comment>
<dbReference type="Gene3D" id="3.10.150.10">
    <property type="entry name" value="DNA Polymerase III, subunit A, domain 2"/>
    <property type="match status" value="1"/>
</dbReference>
<gene>
    <name evidence="14" type="primary">dnaN</name>
    <name evidence="14" type="ORF">WAK64_14290</name>
</gene>
<feature type="domain" description="DNA polymerase III beta sliding clamp central" evidence="12">
    <location>
        <begin position="137"/>
        <end position="249"/>
    </location>
</feature>
<dbReference type="GO" id="GO:0003887">
    <property type="term" value="F:DNA-directed DNA polymerase activity"/>
    <property type="evidence" value="ECO:0007669"/>
    <property type="project" value="UniProtKB-EC"/>
</dbReference>
<proteinExistence type="inferred from homology"/>
<sequence>MMEFIVNNDFFKKAILEMSKVVSPKAPLPILTGIKIVAMKDCVTLIGSNSDIVIEKVLRNTISRVKVVDVYKTGSTVVSAKLLHDIVKKFPRNIRLTANDDHLVTMESDEIITTLNGFNPDEYPPLPKVAHDHYVSVPSKDLLDIAKQTVFAVSKNEAKPILTGVHLAFQKNYLSCVATDSHRLSFRKLKITSNLQRSCIVPSKAFRELITIIGSDSTTPIDIVITDHNVVFKSLFTTLYSRLIEGNYPSVSGLLQQEHKTIMTLNTTKLLNGVDRACIFASERRNHTIHFEVKGNSNFIISSNSTEVGKIEETQKLNSISGETELNISLDGSFLIDTLKVIKEEEVRLSFSGSMRPVLIEPVGNDLHTYLISPVRSY</sequence>
<accession>A0ABU8HGH3</accession>
<dbReference type="SUPFAM" id="SSF55979">
    <property type="entry name" value="DNA clamp"/>
    <property type="match status" value="3"/>
</dbReference>
<evidence type="ECO:0000256" key="8">
    <source>
        <dbReference type="ARBA" id="ARBA00022932"/>
    </source>
</evidence>
<comment type="function">
    <text evidence="10">Confers DNA tethering and processivity to DNA polymerases and other proteins. Acts as a clamp, forming a ring around DNA (a reaction catalyzed by the clamp-loading complex) which diffuses in an ATP-independent manner freely and bidirectionally along dsDNA. Initially characterized for its ability to contact the catalytic subunit of DNA polymerase III (Pol III), a complex, multichain enzyme responsible for most of the replicative synthesis in bacteria; Pol III exhibits 3'-5' exonuclease proofreading activity. The beta chain is required for initiation of replication as well as for processivity of DNA replication.</text>
</comment>
<reference evidence="14 15" key="1">
    <citation type="journal article" date="2018" name="J. Microbiol.">
        <title>Bacillus spongiae sp. nov., isolated from sponge of Jeju Island.</title>
        <authorList>
            <person name="Lee G.E."/>
            <person name="Im W.T."/>
            <person name="Park J.S."/>
        </authorList>
    </citation>
    <scope>NUCLEOTIDE SEQUENCE [LARGE SCALE GENOMIC DNA]</scope>
    <source>
        <strain evidence="14 15">135PIL107-10</strain>
    </source>
</reference>
<dbReference type="InterPro" id="IPR001001">
    <property type="entry name" value="DNA_polIII_beta"/>
</dbReference>
<evidence type="ECO:0000256" key="1">
    <source>
        <dbReference type="ARBA" id="ARBA00004496"/>
    </source>
</evidence>
<dbReference type="Pfam" id="PF00712">
    <property type="entry name" value="DNA_pol3_beta"/>
    <property type="match status" value="1"/>
</dbReference>
<comment type="subcellular location">
    <subcellularLocation>
        <location evidence="1 10">Cytoplasm</location>
    </subcellularLocation>
</comment>
<feature type="domain" description="DNA polymerase III beta sliding clamp N-terminal" evidence="11">
    <location>
        <begin position="2"/>
        <end position="127"/>
    </location>
</feature>
<keyword evidence="4 10" id="KW-0963">Cytoplasm</keyword>
<keyword evidence="15" id="KW-1185">Reference proteome</keyword>
<keyword evidence="8 10" id="KW-0239">DNA-directed DNA polymerase</keyword>
<evidence type="ECO:0000256" key="7">
    <source>
        <dbReference type="ARBA" id="ARBA00022705"/>
    </source>
</evidence>
<dbReference type="RefSeq" id="WP_336587662.1">
    <property type="nucleotide sequence ID" value="NZ_JBBAXC010000011.1"/>
</dbReference>
<evidence type="ECO:0000259" key="12">
    <source>
        <dbReference type="Pfam" id="PF02767"/>
    </source>
</evidence>
<evidence type="ECO:0000313" key="15">
    <source>
        <dbReference type="Proteomes" id="UP001312865"/>
    </source>
</evidence>
<dbReference type="NCBIfam" id="TIGR00663">
    <property type="entry name" value="dnan"/>
    <property type="match status" value="1"/>
</dbReference>
<comment type="caution">
    <text evidence="14">The sequence shown here is derived from an EMBL/GenBank/DDBJ whole genome shotgun (WGS) entry which is preliminary data.</text>
</comment>
<dbReference type="Pfam" id="PF02767">
    <property type="entry name" value="DNA_pol3_beta_2"/>
    <property type="match status" value="1"/>
</dbReference>
<keyword evidence="7 10" id="KW-0235">DNA replication</keyword>